<keyword evidence="8" id="KW-1185">Reference proteome</keyword>
<sequence>MSSYSAHELYLELLKKTILNEIYIDLEGADPHNRREGLDWPVIGHSMIGRHRMENLQQCMASVIANNVPGDFIETGVWRGGACIFMRGFLKAYGITNRQVWVADSFEGLPEPDIQNYPQDIGSALHTVSQLEVSLENVQENFAKYDLLDEQVRFLQGWFKDTLPTAPIQQIAVARLDGDMYSSTMDSLRNLYPKVSPGGYIIIDDYGVLATCAAAVTDYRNEFGITDPIIPIDSTGVYWRKTR</sequence>
<dbReference type="OrthoDB" id="149130at2"/>
<reference evidence="7" key="1">
    <citation type="submission" date="2018-06" db="EMBL/GenBank/DDBJ databases">
        <title>Paenibacillus xerothermodurans sp. nov. an extremely dry heat resistant spore forming bacterium isolated from the soil of Cape Canaveral, Florida.</title>
        <authorList>
            <person name="Seuylemezian A."/>
            <person name="Kaur N."/>
            <person name="Patil P."/>
            <person name="Patil P."/>
            <person name="Mayilraj S."/>
            <person name="Vaishampayan P."/>
        </authorList>
    </citation>
    <scope>NUCLEOTIDE SEQUENCE [LARGE SCALE GENOMIC DNA]</scope>
    <source>
        <strain evidence="7">ATCC 27380</strain>
    </source>
</reference>
<protein>
    <submittedName>
        <fullName evidence="7">Macrocin O-methyltransferase</fullName>
    </submittedName>
</protein>
<evidence type="ECO:0000256" key="6">
    <source>
        <dbReference type="ARBA" id="ARBA00060900"/>
    </source>
</evidence>
<keyword evidence="1" id="KW-0489">Methyltransferase</keyword>
<keyword evidence="5" id="KW-0460">Magnesium</keyword>
<dbReference type="GO" id="GO:0032259">
    <property type="term" value="P:methylation"/>
    <property type="evidence" value="ECO:0007669"/>
    <property type="project" value="UniProtKB-KW"/>
</dbReference>
<comment type="similarity">
    <text evidence="6">Belongs to the methyltransferase TylF/MycF family.</text>
</comment>
<gene>
    <name evidence="7" type="ORF">CBW46_012170</name>
</gene>
<comment type="caution">
    <text evidence="7">The sequence shown here is derived from an EMBL/GenBank/DDBJ whole genome shotgun (WGS) entry which is preliminary data.</text>
</comment>
<dbReference type="AlphaFoldDB" id="A0A2W1N9C0"/>
<keyword evidence="2" id="KW-0808">Transferase</keyword>
<dbReference type="InterPro" id="IPR029063">
    <property type="entry name" value="SAM-dependent_MTases_sf"/>
</dbReference>
<evidence type="ECO:0000256" key="3">
    <source>
        <dbReference type="ARBA" id="ARBA00022691"/>
    </source>
</evidence>
<dbReference type="Pfam" id="PF05711">
    <property type="entry name" value="TylF"/>
    <property type="match status" value="1"/>
</dbReference>
<evidence type="ECO:0000256" key="1">
    <source>
        <dbReference type="ARBA" id="ARBA00022603"/>
    </source>
</evidence>
<dbReference type="EMBL" id="NHRJ02000006">
    <property type="protein sequence ID" value="PZE20524.1"/>
    <property type="molecule type" value="Genomic_DNA"/>
</dbReference>
<accession>A0A2W1N9C0</accession>
<dbReference type="GO" id="GO:0008168">
    <property type="term" value="F:methyltransferase activity"/>
    <property type="evidence" value="ECO:0007669"/>
    <property type="project" value="UniProtKB-KW"/>
</dbReference>
<name>A0A2W1N9C0_PAEXE</name>
<dbReference type="GO" id="GO:0017000">
    <property type="term" value="P:antibiotic biosynthetic process"/>
    <property type="evidence" value="ECO:0007669"/>
    <property type="project" value="UniProtKB-ARBA"/>
</dbReference>
<evidence type="ECO:0000313" key="8">
    <source>
        <dbReference type="Proteomes" id="UP000214746"/>
    </source>
</evidence>
<organism evidence="7 8">
    <name type="scientific">Paenibacillus xerothermodurans</name>
    <dbReference type="NCBI Taxonomy" id="1977292"/>
    <lineage>
        <taxon>Bacteria</taxon>
        <taxon>Bacillati</taxon>
        <taxon>Bacillota</taxon>
        <taxon>Bacilli</taxon>
        <taxon>Bacillales</taxon>
        <taxon>Paenibacillaceae</taxon>
        <taxon>Paenibacillus</taxon>
    </lineage>
</organism>
<dbReference type="PANTHER" id="PTHR40036:SF1">
    <property type="entry name" value="MACROCIN O-METHYLTRANSFERASE"/>
    <property type="match status" value="1"/>
</dbReference>
<keyword evidence="4" id="KW-0479">Metal-binding</keyword>
<dbReference type="SUPFAM" id="SSF53335">
    <property type="entry name" value="S-adenosyl-L-methionine-dependent methyltransferases"/>
    <property type="match status" value="1"/>
</dbReference>
<dbReference type="Gene3D" id="3.40.50.150">
    <property type="entry name" value="Vaccinia Virus protein VP39"/>
    <property type="match status" value="1"/>
</dbReference>
<dbReference type="Proteomes" id="UP000214746">
    <property type="component" value="Unassembled WGS sequence"/>
</dbReference>
<dbReference type="RefSeq" id="WP_089200277.1">
    <property type="nucleotide sequence ID" value="NZ_NHRJ02000006.1"/>
</dbReference>
<proteinExistence type="inferred from homology"/>
<evidence type="ECO:0000313" key="7">
    <source>
        <dbReference type="EMBL" id="PZE20524.1"/>
    </source>
</evidence>
<evidence type="ECO:0000256" key="4">
    <source>
        <dbReference type="ARBA" id="ARBA00022723"/>
    </source>
</evidence>
<dbReference type="InterPro" id="IPR008884">
    <property type="entry name" value="TylF_MeTrfase"/>
</dbReference>
<dbReference type="FunFam" id="3.40.50.150:FF:000331">
    <property type="entry name" value="Macrocin O-methyltransferase"/>
    <property type="match status" value="1"/>
</dbReference>
<keyword evidence="3" id="KW-0949">S-adenosyl-L-methionine</keyword>
<evidence type="ECO:0000256" key="2">
    <source>
        <dbReference type="ARBA" id="ARBA00022679"/>
    </source>
</evidence>
<dbReference type="PANTHER" id="PTHR40036">
    <property type="entry name" value="MACROCIN O-METHYLTRANSFERASE"/>
    <property type="match status" value="1"/>
</dbReference>
<dbReference type="GO" id="GO:0046872">
    <property type="term" value="F:metal ion binding"/>
    <property type="evidence" value="ECO:0007669"/>
    <property type="project" value="UniProtKB-KW"/>
</dbReference>
<evidence type="ECO:0000256" key="5">
    <source>
        <dbReference type="ARBA" id="ARBA00022842"/>
    </source>
</evidence>